<dbReference type="PANTHER" id="PTHR43649">
    <property type="entry name" value="ARABINOSE-BINDING PROTEIN-RELATED"/>
    <property type="match status" value="1"/>
</dbReference>
<keyword evidence="3" id="KW-0813">Transport</keyword>
<accession>A0ABV4V0M2</accession>
<reference evidence="6 7" key="1">
    <citation type="submission" date="2024-09" db="EMBL/GenBank/DDBJ databases">
        <authorList>
            <person name="Makale K.P.P."/>
            <person name="Makhzoum A."/>
            <person name="Rantong G."/>
            <person name="Rahube T.O."/>
        </authorList>
    </citation>
    <scope>NUCLEOTIDE SEQUENCE [LARGE SCALE GENOMIC DNA]</scope>
    <source>
        <strain evidence="6 7">KM_D13</strain>
    </source>
</reference>
<evidence type="ECO:0000256" key="5">
    <source>
        <dbReference type="SAM" id="SignalP"/>
    </source>
</evidence>
<feature type="chain" id="PRO_5046358124" evidence="5">
    <location>
        <begin position="24"/>
        <end position="446"/>
    </location>
</feature>
<dbReference type="SUPFAM" id="SSF53850">
    <property type="entry name" value="Periplasmic binding protein-like II"/>
    <property type="match status" value="1"/>
</dbReference>
<evidence type="ECO:0000313" key="7">
    <source>
        <dbReference type="Proteomes" id="UP001575622"/>
    </source>
</evidence>
<organism evidence="6 7">
    <name type="scientific">Paenibacillus oleatilyticus</name>
    <dbReference type="NCBI Taxonomy" id="2594886"/>
    <lineage>
        <taxon>Bacteria</taxon>
        <taxon>Bacillati</taxon>
        <taxon>Bacillota</taxon>
        <taxon>Bacilli</taxon>
        <taxon>Bacillales</taxon>
        <taxon>Paenibacillaceae</taxon>
        <taxon>Paenibacillus</taxon>
    </lineage>
</organism>
<sequence length="446" mass="48881">MKKWMLLLLVFALVVSVFGCSNSAGSDGKTEARKSDDGKIKVTFWHAMSGDLGKHVQTIVDKYNASQNKVKVEAVFQGSYEEALTKLKSVGGTAEAPTIVQVNEVGTKYMIDSGFIQPVQDFMDKEKYDISQLEPGILSYYQVDGKLYSLPFNASNAVLFYNKDKFKAAGLNPEQPPKTFGEIREAAKKLSKGDEKGFAILIYGWFIEQLLANQGADFVDQGNGRSGTPTKSLINGPEGLAIFKWLDDMNKDGSLGNYGRKWDDILAAFQAGKVAMYLDTTGDTTYNVQNAPFQVGTGYLPVPDGKQPQGVVIGGASLWMMKSVAQEEKDAAWDFMKFVAKPETQAEWASNTGYFPITKAAYDQKTLKDTYAKYPQFLTAVDQLHNSKSSTATQGALISVFPEARLEVATSIEKLYGGQDPQSIVDALAGKINKLLEESNKVNAKK</sequence>
<comment type="caution">
    <text evidence="6">The sequence shown here is derived from an EMBL/GenBank/DDBJ whole genome shotgun (WGS) entry which is preliminary data.</text>
</comment>
<dbReference type="CDD" id="cd14748">
    <property type="entry name" value="PBP2_UgpB"/>
    <property type="match status" value="1"/>
</dbReference>
<dbReference type="EMBL" id="JBHDLN010000006">
    <property type="protein sequence ID" value="MFB0843500.1"/>
    <property type="molecule type" value="Genomic_DNA"/>
</dbReference>
<protein>
    <submittedName>
        <fullName evidence="6">ABC transporter substrate-binding protein</fullName>
    </submittedName>
</protein>
<evidence type="ECO:0000256" key="4">
    <source>
        <dbReference type="ARBA" id="ARBA00022729"/>
    </source>
</evidence>
<evidence type="ECO:0000256" key="3">
    <source>
        <dbReference type="ARBA" id="ARBA00022448"/>
    </source>
</evidence>
<dbReference type="Gene3D" id="3.40.190.10">
    <property type="entry name" value="Periplasmic binding protein-like II"/>
    <property type="match status" value="2"/>
</dbReference>
<dbReference type="PROSITE" id="PS51257">
    <property type="entry name" value="PROKAR_LIPOPROTEIN"/>
    <property type="match status" value="1"/>
</dbReference>
<keyword evidence="7" id="KW-1185">Reference proteome</keyword>
<dbReference type="RefSeq" id="WP_281937490.1">
    <property type="nucleotide sequence ID" value="NZ_JBHDLN010000006.1"/>
</dbReference>
<evidence type="ECO:0000256" key="1">
    <source>
        <dbReference type="ARBA" id="ARBA00004196"/>
    </source>
</evidence>
<evidence type="ECO:0000256" key="2">
    <source>
        <dbReference type="ARBA" id="ARBA00008520"/>
    </source>
</evidence>
<evidence type="ECO:0000313" key="6">
    <source>
        <dbReference type="EMBL" id="MFB0843500.1"/>
    </source>
</evidence>
<name>A0ABV4V0M2_9BACL</name>
<dbReference type="Pfam" id="PF13416">
    <property type="entry name" value="SBP_bac_8"/>
    <property type="match status" value="1"/>
</dbReference>
<dbReference type="InterPro" id="IPR006059">
    <property type="entry name" value="SBP"/>
</dbReference>
<keyword evidence="4 5" id="KW-0732">Signal</keyword>
<dbReference type="Proteomes" id="UP001575622">
    <property type="component" value="Unassembled WGS sequence"/>
</dbReference>
<feature type="signal peptide" evidence="5">
    <location>
        <begin position="1"/>
        <end position="23"/>
    </location>
</feature>
<gene>
    <name evidence="6" type="ORF">ACEU3E_15070</name>
</gene>
<dbReference type="PANTHER" id="PTHR43649:SF31">
    <property type="entry name" value="SN-GLYCEROL-3-PHOSPHATE-BINDING PERIPLASMIC PROTEIN UGPB"/>
    <property type="match status" value="1"/>
</dbReference>
<dbReference type="InterPro" id="IPR050490">
    <property type="entry name" value="Bact_solute-bd_prot1"/>
</dbReference>
<comment type="similarity">
    <text evidence="2">Belongs to the bacterial solute-binding protein 1 family.</text>
</comment>
<proteinExistence type="inferred from homology"/>
<comment type="subcellular location">
    <subcellularLocation>
        <location evidence="1">Cell envelope</location>
    </subcellularLocation>
</comment>